<name>J4WVF4_9GAMM</name>
<evidence type="ECO:0000313" key="3">
    <source>
        <dbReference type="Proteomes" id="UP000010116"/>
    </source>
</evidence>
<feature type="signal peptide" evidence="1">
    <location>
        <begin position="1"/>
        <end position="17"/>
    </location>
</feature>
<evidence type="ECO:0000313" key="2">
    <source>
        <dbReference type="EMBL" id="EJP72380.1"/>
    </source>
</evidence>
<dbReference type="Proteomes" id="UP000010116">
    <property type="component" value="Unassembled WGS sequence"/>
</dbReference>
<gene>
    <name evidence="2" type="ORF">NT02SARS_1283</name>
</gene>
<organism evidence="2 3">
    <name type="scientific">SAR86 cluster bacterium SAR86B</name>
    <dbReference type="NCBI Taxonomy" id="1123867"/>
    <lineage>
        <taxon>Bacteria</taxon>
        <taxon>Pseudomonadati</taxon>
        <taxon>Pseudomonadota</taxon>
        <taxon>Gammaproteobacteria</taxon>
        <taxon>SAR86 cluster</taxon>
    </lineage>
</organism>
<reference evidence="2 3" key="1">
    <citation type="journal article" date="2012" name="ISME J.">
        <title>Genomic insights to SAR86, an abundant and uncultivated marine bacterial lineage.</title>
        <authorList>
            <person name="Dupont C.L."/>
            <person name="Rusch D.B."/>
            <person name="Yooseph S."/>
            <person name="Lombardo M.J."/>
            <person name="Richter R.A."/>
            <person name="Valas R."/>
            <person name="Novotny M."/>
            <person name="Yee-Greenbaum J."/>
            <person name="Selengut J.D."/>
            <person name="Haft D.H."/>
            <person name="Halpern A.L."/>
            <person name="Lasken R.S."/>
            <person name="Nealson K."/>
            <person name="Friedman R."/>
            <person name="Venter J.C."/>
        </authorList>
    </citation>
    <scope>NUCLEOTIDE SEQUENCE [LARGE SCALE GENOMIC DNA]</scope>
</reference>
<keyword evidence="1" id="KW-0732">Signal</keyword>
<accession>J4WVF4</accession>
<proteinExistence type="predicted"/>
<sequence length="248" mass="27685">MRNLIALSLVFSFGLFADDHADESEYKPNKAEYYVSVFKDGKDMDDMMAWAKKWAKWASEGEAGEAFSDYRAFLLVPMYVSNADEHDLIWVGLNTNPEEQYKANDYWFNNGADLLAELPVTTPQVIDTWQRTVSETPSGQAGYVVYSDCKLGEGVSGEDLYNAYYAYAKAAQAQGDKAARKMIFPGAGSTPGWDYDYVQAVGTETIAGYGKNWTDFWSNTDDMPELKALMDLGGVCENERSYAVVPVK</sequence>
<feature type="chain" id="PRO_5003781855" evidence="1">
    <location>
        <begin position="18"/>
        <end position="248"/>
    </location>
</feature>
<protein>
    <submittedName>
        <fullName evidence="2">Uncharacterized protein</fullName>
    </submittedName>
</protein>
<dbReference type="HOGENOM" id="CLU_1128432_0_0_6"/>
<dbReference type="AlphaFoldDB" id="J4WVF4"/>
<evidence type="ECO:0000256" key="1">
    <source>
        <dbReference type="SAM" id="SignalP"/>
    </source>
</evidence>
<dbReference type="EMBL" id="JH611193">
    <property type="protein sequence ID" value="EJP72380.1"/>
    <property type="molecule type" value="Genomic_DNA"/>
</dbReference>